<accession>A0ABY7SW47</accession>
<keyword evidence="3" id="KW-0804">Transcription</keyword>
<sequence>MTATADQAPADRANSGQQVSERDILSRLRFAILSLDLVPGAPVSERALEAQFQVSRTPIREALFHLVRDGLVIRDGRSYAIAPFDMAEIDEVFAFRDIVEPAAIRLAARLATPDQIDAIRRSMNFSHDEFTPERWLEMGLDFHVRCAALSRNRCLEAALQDVTTRTLRARWLSFASEQGRDKTHREHGRILDLIAAGDAEGAVRAVLAHSAAVRLEVRDTIENARRFIGRRGVVGT</sequence>
<dbReference type="PANTHER" id="PTHR43537:SF51">
    <property type="entry name" value="HTH-TYPE TRANSCRIPTIONAL REGULATOR LGOR-RELATED"/>
    <property type="match status" value="1"/>
</dbReference>
<dbReference type="InterPro" id="IPR008920">
    <property type="entry name" value="TF_FadR/GntR_C"/>
</dbReference>
<dbReference type="Gene3D" id="1.10.10.10">
    <property type="entry name" value="Winged helix-like DNA-binding domain superfamily/Winged helix DNA-binding domain"/>
    <property type="match status" value="1"/>
</dbReference>
<evidence type="ECO:0000259" key="4">
    <source>
        <dbReference type="PROSITE" id="PS50949"/>
    </source>
</evidence>
<keyword evidence="1" id="KW-0805">Transcription regulation</keyword>
<dbReference type="InterPro" id="IPR011711">
    <property type="entry name" value="GntR_C"/>
</dbReference>
<dbReference type="Pfam" id="PF00392">
    <property type="entry name" value="GntR"/>
    <property type="match status" value="1"/>
</dbReference>
<dbReference type="EMBL" id="CP067134">
    <property type="protein sequence ID" value="WCR11265.1"/>
    <property type="molecule type" value="Genomic_DNA"/>
</dbReference>
<proteinExistence type="predicted"/>
<keyword evidence="6" id="KW-1185">Reference proteome</keyword>
<evidence type="ECO:0000256" key="1">
    <source>
        <dbReference type="ARBA" id="ARBA00023015"/>
    </source>
</evidence>
<dbReference type="PANTHER" id="PTHR43537">
    <property type="entry name" value="TRANSCRIPTIONAL REGULATOR, GNTR FAMILY"/>
    <property type="match status" value="1"/>
</dbReference>
<dbReference type="Gene3D" id="1.20.120.530">
    <property type="entry name" value="GntR ligand-binding domain-like"/>
    <property type="match status" value="1"/>
</dbReference>
<dbReference type="RefSeq" id="WP_272859366.1">
    <property type="nucleotide sequence ID" value="NZ_CP067134.1"/>
</dbReference>
<dbReference type="SUPFAM" id="SSF46785">
    <property type="entry name" value="Winged helix' DNA-binding domain"/>
    <property type="match status" value="1"/>
</dbReference>
<dbReference type="PRINTS" id="PR00035">
    <property type="entry name" value="HTHGNTR"/>
</dbReference>
<dbReference type="SMART" id="SM00895">
    <property type="entry name" value="FCD"/>
    <property type="match status" value="1"/>
</dbReference>
<evidence type="ECO:0000313" key="6">
    <source>
        <dbReference type="Proteomes" id="UP001218412"/>
    </source>
</evidence>
<dbReference type="Pfam" id="PF07729">
    <property type="entry name" value="FCD"/>
    <property type="match status" value="1"/>
</dbReference>
<gene>
    <name evidence="5" type="ORF">JHW45_02345</name>
</gene>
<keyword evidence="2" id="KW-0238">DNA-binding</keyword>
<name>A0ABY7SW47_9RHOB</name>
<evidence type="ECO:0000313" key="5">
    <source>
        <dbReference type="EMBL" id="WCR11265.1"/>
    </source>
</evidence>
<protein>
    <submittedName>
        <fullName evidence="5">GntR family transcriptional regulator</fullName>
    </submittedName>
</protein>
<evidence type="ECO:0000256" key="3">
    <source>
        <dbReference type="ARBA" id="ARBA00023163"/>
    </source>
</evidence>
<reference evidence="5 6" key="1">
    <citation type="submission" date="2021-01" db="EMBL/GenBank/DDBJ databases">
        <title>Biogeographic distribution of Paracoccus.</title>
        <authorList>
            <person name="Hollensteiner J."/>
            <person name="Leineberger J."/>
            <person name="Brinkhoff T."/>
            <person name="Daniel R."/>
        </authorList>
    </citation>
    <scope>NUCLEOTIDE SEQUENCE [LARGE SCALE GENOMIC DNA]</scope>
    <source>
        <strain evidence="5 6">LMG25392</strain>
    </source>
</reference>
<dbReference type="SUPFAM" id="SSF48008">
    <property type="entry name" value="GntR ligand-binding domain-like"/>
    <property type="match status" value="1"/>
</dbReference>
<dbReference type="PROSITE" id="PS50949">
    <property type="entry name" value="HTH_GNTR"/>
    <property type="match status" value="1"/>
</dbReference>
<dbReference type="InterPro" id="IPR036390">
    <property type="entry name" value="WH_DNA-bd_sf"/>
</dbReference>
<dbReference type="InterPro" id="IPR000524">
    <property type="entry name" value="Tscrpt_reg_HTH_GntR"/>
</dbReference>
<dbReference type="SMART" id="SM00345">
    <property type="entry name" value="HTH_GNTR"/>
    <property type="match status" value="1"/>
</dbReference>
<dbReference type="Proteomes" id="UP001218412">
    <property type="component" value="Chromosome"/>
</dbReference>
<dbReference type="InterPro" id="IPR036388">
    <property type="entry name" value="WH-like_DNA-bd_sf"/>
</dbReference>
<organism evidence="5 6">
    <name type="scientific">Paracoccus stylophorae</name>
    <dbReference type="NCBI Taxonomy" id="659350"/>
    <lineage>
        <taxon>Bacteria</taxon>
        <taxon>Pseudomonadati</taxon>
        <taxon>Pseudomonadota</taxon>
        <taxon>Alphaproteobacteria</taxon>
        <taxon>Rhodobacterales</taxon>
        <taxon>Paracoccaceae</taxon>
        <taxon>Paracoccus</taxon>
    </lineage>
</organism>
<feature type="domain" description="HTH gntR-type" evidence="4">
    <location>
        <begin position="18"/>
        <end position="84"/>
    </location>
</feature>
<evidence type="ECO:0000256" key="2">
    <source>
        <dbReference type="ARBA" id="ARBA00023125"/>
    </source>
</evidence>